<evidence type="ECO:0000256" key="1">
    <source>
        <dbReference type="ARBA" id="ARBA00001947"/>
    </source>
</evidence>
<organism evidence="8 9">
    <name type="scientific">Christiangramia sediminicola</name>
    <dbReference type="NCBI Taxonomy" id="3073267"/>
    <lineage>
        <taxon>Bacteria</taxon>
        <taxon>Pseudomonadati</taxon>
        <taxon>Bacteroidota</taxon>
        <taxon>Flavobacteriia</taxon>
        <taxon>Flavobacteriales</taxon>
        <taxon>Flavobacteriaceae</taxon>
        <taxon>Christiangramia</taxon>
    </lineage>
</organism>
<dbReference type="RefSeq" id="WP_309562002.1">
    <property type="nucleotide sequence ID" value="NZ_JAVJIU010000004.1"/>
</dbReference>
<comment type="cofactor">
    <cofactor evidence="1">
        <name>Zn(2+)</name>
        <dbReference type="ChEBI" id="CHEBI:29105"/>
    </cofactor>
</comment>
<comment type="caution">
    <text evidence="8">The sequence shown here is derived from an EMBL/GenBank/DDBJ whole genome shotgun (WGS) entry which is preliminary data.</text>
</comment>
<dbReference type="EC" id="3.5.4.4" evidence="3"/>
<keyword evidence="4" id="KW-0479">Metal-binding</keyword>
<dbReference type="EMBL" id="JAVJIU010000004">
    <property type="protein sequence ID" value="MDR5591133.1"/>
    <property type="molecule type" value="Genomic_DNA"/>
</dbReference>
<proteinExistence type="inferred from homology"/>
<comment type="similarity">
    <text evidence="2">Belongs to the metallo-dependent hydrolases superfamily. Adenosine and AMP deaminases family.</text>
</comment>
<dbReference type="PANTHER" id="PTHR11409">
    <property type="entry name" value="ADENOSINE DEAMINASE"/>
    <property type="match status" value="1"/>
</dbReference>
<keyword evidence="9" id="KW-1185">Reference proteome</keyword>
<feature type="domain" description="Adenosine deaminase" evidence="7">
    <location>
        <begin position="285"/>
        <end position="448"/>
    </location>
</feature>
<dbReference type="SUPFAM" id="SSF51556">
    <property type="entry name" value="Metallo-dependent hydrolases"/>
    <property type="match status" value="1"/>
</dbReference>
<evidence type="ECO:0000259" key="7">
    <source>
        <dbReference type="Pfam" id="PF00962"/>
    </source>
</evidence>
<evidence type="ECO:0000256" key="2">
    <source>
        <dbReference type="ARBA" id="ARBA00006676"/>
    </source>
</evidence>
<accession>A0ABU1ESI6</accession>
<sequence length="469" mass="54709">MSQQIQRVNESLIELGKKKASLFAFFSAMPKGGDLHHHYSGSVYAETYADYVISKDYYLNLKTLEVKKEIDDTTVISTSEWKKFSQINNLEEVKADLVRKWSIKDFDHGHSNMSSADHFFTTFSDFSVASRDTLEEGLAELKNRALLQNLSYLETIFYRINWKDAQLKNEEQVDKELLNFQKNKDANGLFEYLDGLHNNLKPKIDSITDLHNKNVKELHNKVVPDTDNLIVRYQNYCLRFRQPTDMFIELMSCFNSAEKSDLLIGANIVAPEHGETSMRDYWLHMYYYKFLRSKYKNVKFSVHAGELTLGLVRPELLGKHIKEAIDIAKPKRIGHGLDIIYDSDFTNTIKKLSNSNTAIEINLTSNEFILNVVDDLHPIEVYHNYKIPMVICTDDEGVLRSSITEQYVLLRHRYELSYMDIKELVYNSIKYSLIEEEDIKQKLLDKLDRDFDEFEKKIPELEPLFILGK</sequence>
<evidence type="ECO:0000313" key="9">
    <source>
        <dbReference type="Proteomes" id="UP001257234"/>
    </source>
</evidence>
<dbReference type="InterPro" id="IPR006330">
    <property type="entry name" value="Ado/ade_deaminase"/>
</dbReference>
<dbReference type="Proteomes" id="UP001257234">
    <property type="component" value="Unassembled WGS sequence"/>
</dbReference>
<gene>
    <name evidence="8" type="ORF">RE431_10835</name>
</gene>
<evidence type="ECO:0000256" key="3">
    <source>
        <dbReference type="ARBA" id="ARBA00012784"/>
    </source>
</evidence>
<keyword evidence="6" id="KW-0862">Zinc</keyword>
<evidence type="ECO:0000256" key="6">
    <source>
        <dbReference type="ARBA" id="ARBA00022833"/>
    </source>
</evidence>
<name>A0ABU1ESI6_9FLAO</name>
<keyword evidence="5" id="KW-0378">Hydrolase</keyword>
<dbReference type="Gene3D" id="3.20.20.140">
    <property type="entry name" value="Metal-dependent hydrolases"/>
    <property type="match status" value="1"/>
</dbReference>
<protein>
    <recommendedName>
        <fullName evidence="3">adenosine deaminase</fullName>
        <ecNumber evidence="3">3.5.4.4</ecNumber>
    </recommendedName>
</protein>
<dbReference type="InterPro" id="IPR032466">
    <property type="entry name" value="Metal_Hydrolase"/>
</dbReference>
<dbReference type="Pfam" id="PF00962">
    <property type="entry name" value="A_deaminase"/>
    <property type="match status" value="1"/>
</dbReference>
<reference evidence="9" key="1">
    <citation type="submission" date="2023-07" db="EMBL/GenBank/DDBJ databases">
        <title>Christiangramia sp. SM2212., a novel bacterium of the family Flavobacteriaceae isolated from the sea sediment.</title>
        <authorList>
            <person name="Wang J."/>
            <person name="Zhang X."/>
        </authorList>
    </citation>
    <scope>NUCLEOTIDE SEQUENCE [LARGE SCALE GENOMIC DNA]</scope>
    <source>
        <strain evidence="9">SM2212</strain>
    </source>
</reference>
<evidence type="ECO:0000256" key="4">
    <source>
        <dbReference type="ARBA" id="ARBA00022723"/>
    </source>
</evidence>
<evidence type="ECO:0000256" key="5">
    <source>
        <dbReference type="ARBA" id="ARBA00022801"/>
    </source>
</evidence>
<evidence type="ECO:0000313" key="8">
    <source>
        <dbReference type="EMBL" id="MDR5591133.1"/>
    </source>
</evidence>
<dbReference type="PANTHER" id="PTHR11409:SF43">
    <property type="entry name" value="ADENOSINE DEAMINASE"/>
    <property type="match status" value="1"/>
</dbReference>
<dbReference type="InterPro" id="IPR001365">
    <property type="entry name" value="A_deaminase_dom"/>
</dbReference>